<feature type="region of interest" description="Disordered" evidence="1">
    <location>
        <begin position="200"/>
        <end position="225"/>
    </location>
</feature>
<organism evidence="4">
    <name type="scientific">Schistocephalus solidus</name>
    <name type="common">Tapeworm</name>
    <dbReference type="NCBI Taxonomy" id="70667"/>
    <lineage>
        <taxon>Eukaryota</taxon>
        <taxon>Metazoa</taxon>
        <taxon>Spiralia</taxon>
        <taxon>Lophotrochozoa</taxon>
        <taxon>Platyhelminthes</taxon>
        <taxon>Cestoda</taxon>
        <taxon>Eucestoda</taxon>
        <taxon>Diphyllobothriidea</taxon>
        <taxon>Diphyllobothriidae</taxon>
        <taxon>Schistocephalus</taxon>
    </lineage>
</organism>
<evidence type="ECO:0000256" key="1">
    <source>
        <dbReference type="SAM" id="MobiDB-lite"/>
    </source>
</evidence>
<keyword evidence="3" id="KW-1185">Reference proteome</keyword>
<dbReference type="InterPro" id="IPR036691">
    <property type="entry name" value="Endo/exonu/phosph_ase_sf"/>
</dbReference>
<name>A0A183TK27_SCHSO</name>
<gene>
    <name evidence="2" type="ORF">SSLN_LOCUS16825</name>
</gene>
<dbReference type="SUPFAM" id="SSF56219">
    <property type="entry name" value="DNase I-like"/>
    <property type="match status" value="1"/>
</dbReference>
<protein>
    <submittedName>
        <fullName evidence="4">Endonuclease/exonuclease/phosphatase domain-containing protein</fullName>
    </submittedName>
</protein>
<reference evidence="4" key="1">
    <citation type="submission" date="2016-06" db="UniProtKB">
        <authorList>
            <consortium name="WormBaseParasite"/>
        </authorList>
    </citation>
    <scope>IDENTIFICATION</scope>
</reference>
<dbReference type="AlphaFoldDB" id="A0A183TK27"/>
<dbReference type="WBParaSite" id="SSLN_0001746701-mRNA-1">
    <property type="protein sequence ID" value="SSLN_0001746701-mRNA-1"/>
    <property type="gene ID" value="SSLN_0001746701"/>
</dbReference>
<dbReference type="Proteomes" id="UP000275846">
    <property type="component" value="Unassembled WGS sequence"/>
</dbReference>
<evidence type="ECO:0000313" key="4">
    <source>
        <dbReference type="WBParaSite" id="SSLN_0001746701-mRNA-1"/>
    </source>
</evidence>
<evidence type="ECO:0000313" key="3">
    <source>
        <dbReference type="Proteomes" id="UP000275846"/>
    </source>
</evidence>
<evidence type="ECO:0000313" key="2">
    <source>
        <dbReference type="EMBL" id="VDM03211.1"/>
    </source>
</evidence>
<proteinExistence type="predicted"/>
<dbReference type="OrthoDB" id="6317163at2759"/>
<sequence length="237" mass="25792">MAVNAPVAATNWYPTLPCGSSKLTHPSDHTQANVTTGGLNQAARVSQLTLAAWNFSSLLDNPRSNRPERRTAIVARKLTRYKVDIAALSETRFSEQGQLQDVGAGYTFFWNGWPKAVRRDAGVDFAIRNDIVGRLPCLPQAIYEANRIATTKAKELHESPAPRTNTANAQALPTSQRCQRIFRARIGLVGHLQTQCTNKPAIPISTSNSANPPSDSPTLTPGINSITPTIIETTSQY</sequence>
<accession>A0A183TK27</accession>
<reference evidence="2 3" key="2">
    <citation type="submission" date="2018-11" db="EMBL/GenBank/DDBJ databases">
        <authorList>
            <consortium name="Pathogen Informatics"/>
        </authorList>
    </citation>
    <scope>NUCLEOTIDE SEQUENCE [LARGE SCALE GENOMIC DNA]</scope>
    <source>
        <strain evidence="2 3">NST_G2</strain>
    </source>
</reference>
<dbReference type="EMBL" id="UYSU01041583">
    <property type="protein sequence ID" value="VDM03211.1"/>
    <property type="molecule type" value="Genomic_DNA"/>
</dbReference>